<dbReference type="AlphaFoldDB" id="A0A0A9AZP2"/>
<evidence type="ECO:0000256" key="1">
    <source>
        <dbReference type="SAM" id="MobiDB-lite"/>
    </source>
</evidence>
<evidence type="ECO:0000313" key="2">
    <source>
        <dbReference type="EMBL" id="JAD54400.1"/>
    </source>
</evidence>
<dbReference type="EMBL" id="GBRH01243495">
    <property type="protein sequence ID" value="JAD54400.1"/>
    <property type="molecule type" value="Transcribed_RNA"/>
</dbReference>
<name>A0A0A9AZP2_ARUDO</name>
<sequence length="65" mass="7468">MVAASWRWKRRPRPPRPCSSPCRARLRVQERNRRWSIAIHFAAAEKIGGGGGAADRVDWGVLWRT</sequence>
<proteinExistence type="predicted"/>
<accession>A0A0A9AZP2</accession>
<protein>
    <submittedName>
        <fullName evidence="2">Uncharacterized protein</fullName>
    </submittedName>
</protein>
<feature type="region of interest" description="Disordered" evidence="1">
    <location>
        <begin position="1"/>
        <end position="21"/>
    </location>
</feature>
<organism evidence="2">
    <name type="scientific">Arundo donax</name>
    <name type="common">Giant reed</name>
    <name type="synonym">Donax arundinaceus</name>
    <dbReference type="NCBI Taxonomy" id="35708"/>
    <lineage>
        <taxon>Eukaryota</taxon>
        <taxon>Viridiplantae</taxon>
        <taxon>Streptophyta</taxon>
        <taxon>Embryophyta</taxon>
        <taxon>Tracheophyta</taxon>
        <taxon>Spermatophyta</taxon>
        <taxon>Magnoliopsida</taxon>
        <taxon>Liliopsida</taxon>
        <taxon>Poales</taxon>
        <taxon>Poaceae</taxon>
        <taxon>PACMAD clade</taxon>
        <taxon>Arundinoideae</taxon>
        <taxon>Arundineae</taxon>
        <taxon>Arundo</taxon>
    </lineage>
</organism>
<reference evidence="2" key="1">
    <citation type="submission" date="2014-09" db="EMBL/GenBank/DDBJ databases">
        <authorList>
            <person name="Magalhaes I.L.F."/>
            <person name="Oliveira U."/>
            <person name="Santos F.R."/>
            <person name="Vidigal T.H.D.A."/>
            <person name="Brescovit A.D."/>
            <person name="Santos A.J."/>
        </authorList>
    </citation>
    <scope>NUCLEOTIDE SEQUENCE</scope>
    <source>
        <tissue evidence="2">Shoot tissue taken approximately 20 cm above the soil surface</tissue>
    </source>
</reference>
<reference evidence="2" key="2">
    <citation type="journal article" date="2015" name="Data Brief">
        <title>Shoot transcriptome of the giant reed, Arundo donax.</title>
        <authorList>
            <person name="Barrero R.A."/>
            <person name="Guerrero F.D."/>
            <person name="Moolhuijzen P."/>
            <person name="Goolsby J.A."/>
            <person name="Tidwell J."/>
            <person name="Bellgard S.E."/>
            <person name="Bellgard M.I."/>
        </authorList>
    </citation>
    <scope>NUCLEOTIDE SEQUENCE</scope>
    <source>
        <tissue evidence="2">Shoot tissue taken approximately 20 cm above the soil surface</tissue>
    </source>
</reference>